<keyword evidence="3" id="KW-0479">Metal-binding</keyword>
<gene>
    <name evidence="7" type="ordered locus">SL003B_2111</name>
</gene>
<dbReference type="SFLD" id="SFLDG01067">
    <property type="entry name" value="SPASM/twitch_domain_containing"/>
    <property type="match status" value="1"/>
</dbReference>
<dbReference type="STRING" id="991905.SL003B_2111"/>
<dbReference type="RefSeq" id="WP_013652854.1">
    <property type="nucleotide sequence ID" value="NC_015259.1"/>
</dbReference>
<dbReference type="SFLD" id="SFLDS00029">
    <property type="entry name" value="Radical_SAM"/>
    <property type="match status" value="1"/>
</dbReference>
<dbReference type="InterPro" id="IPR050377">
    <property type="entry name" value="Radical_SAM_PqqE_MftC-like"/>
</dbReference>
<organism evidence="7 8">
    <name type="scientific">Polymorphum gilvum (strain LMG 25793 / CGMCC 1.9160 / SL003B-26A1)</name>
    <dbReference type="NCBI Taxonomy" id="991905"/>
    <lineage>
        <taxon>Bacteria</taxon>
        <taxon>Pseudomonadati</taxon>
        <taxon>Pseudomonadota</taxon>
        <taxon>Alphaproteobacteria</taxon>
        <taxon>Rhodobacterales</taxon>
        <taxon>Paracoccaceae</taxon>
        <taxon>Polymorphum</taxon>
    </lineage>
</organism>
<dbReference type="PANTHER" id="PTHR11228">
    <property type="entry name" value="RADICAL SAM DOMAIN PROTEIN"/>
    <property type="match status" value="1"/>
</dbReference>
<dbReference type="SUPFAM" id="SSF102114">
    <property type="entry name" value="Radical SAM enzymes"/>
    <property type="match status" value="1"/>
</dbReference>
<dbReference type="PANTHER" id="PTHR11228:SF34">
    <property type="entry name" value="TUNGSTEN-CONTAINING ALDEHYDE FERREDOXIN OXIDOREDUCTASE COFACTOR MODIFYING PROTEIN"/>
    <property type="match status" value="1"/>
</dbReference>
<dbReference type="HOGENOM" id="CLU_067258_0_0_5"/>
<accession>F2IY33</accession>
<keyword evidence="4" id="KW-0408">Iron</keyword>
<evidence type="ECO:0000256" key="5">
    <source>
        <dbReference type="ARBA" id="ARBA00023014"/>
    </source>
</evidence>
<dbReference type="KEGG" id="pgv:SL003B_2111"/>
<evidence type="ECO:0000313" key="8">
    <source>
        <dbReference type="Proteomes" id="UP000008130"/>
    </source>
</evidence>
<keyword evidence="8" id="KW-1185">Reference proteome</keyword>
<dbReference type="GO" id="GO:0046872">
    <property type="term" value="F:metal ion binding"/>
    <property type="evidence" value="ECO:0007669"/>
    <property type="project" value="UniProtKB-KW"/>
</dbReference>
<feature type="domain" description="Radical SAM core" evidence="6">
    <location>
        <begin position="6"/>
        <end position="228"/>
    </location>
</feature>
<dbReference type="InterPro" id="IPR007197">
    <property type="entry name" value="rSAM"/>
</dbReference>
<dbReference type="PROSITE" id="PS51918">
    <property type="entry name" value="RADICAL_SAM"/>
    <property type="match status" value="1"/>
</dbReference>
<dbReference type="OrthoDB" id="9810775at2"/>
<keyword evidence="5" id="KW-0411">Iron-sulfur</keyword>
<evidence type="ECO:0000256" key="3">
    <source>
        <dbReference type="ARBA" id="ARBA00022723"/>
    </source>
</evidence>
<evidence type="ECO:0000256" key="1">
    <source>
        <dbReference type="ARBA" id="ARBA00001966"/>
    </source>
</evidence>
<reference evidence="7 8" key="1">
    <citation type="journal article" date="2011" name="J. Bacteriol.">
        <title>Complete genome sequence of Polymorphum gilvum SL003B-26A1T, a crude oil-degrading bacterium from oil-polluted saline soil.</title>
        <authorList>
            <person name="Li S.G."/>
            <person name="Tang Y.Q."/>
            <person name="Nie Y."/>
            <person name="Cai M."/>
            <person name="Wu X.L."/>
        </authorList>
    </citation>
    <scope>NUCLEOTIDE SEQUENCE [LARGE SCALE GENOMIC DNA]</scope>
    <source>
        <strain evidence="8">LMG 25793 / CGMCC 1.9160 / SL003B-26A1</strain>
    </source>
</reference>
<dbReference type="InterPro" id="IPR013785">
    <property type="entry name" value="Aldolase_TIM"/>
</dbReference>
<evidence type="ECO:0000259" key="6">
    <source>
        <dbReference type="PROSITE" id="PS51918"/>
    </source>
</evidence>
<comment type="cofactor">
    <cofactor evidence="1">
        <name>[4Fe-4S] cluster</name>
        <dbReference type="ChEBI" id="CHEBI:49883"/>
    </cofactor>
</comment>
<dbReference type="InterPro" id="IPR058240">
    <property type="entry name" value="rSAM_sf"/>
</dbReference>
<dbReference type="CDD" id="cd01335">
    <property type="entry name" value="Radical_SAM"/>
    <property type="match status" value="1"/>
</dbReference>
<evidence type="ECO:0000256" key="2">
    <source>
        <dbReference type="ARBA" id="ARBA00022691"/>
    </source>
</evidence>
<sequence length="348" mass="38747">MTTDIEERPFELGLMYSHRCNIECRHCGIESGPRNRARMTLELARDVIQQAAELDPPATTIAFTGGEPLLYPRETEALLDLAHGLGLSTRIVTNGFWGRNRSRGLQLLYRLRFAGLDTINFSADAYHLEYLNAAILRQAIDIAEEVGFIVIVNMTVNAAVSPVDAFSRLYGIARERLVGFDETVFRAELRAGADLSRYDGRILVSGGRLIGLGRAALYPEEHFLSPLETFARTPCSEIVNRPVVYPDGALMACCCAGGKIAAFRVGNLHSQPLADLVEAMRRRTHFRFINDLGPRVLYEALAEMRPRAGDERPHASICDVCVAATRGRAPDEVDRLLEHWLVRRLVEA</sequence>
<keyword evidence="2" id="KW-0949">S-adenosyl-L-methionine</keyword>
<dbReference type="EMBL" id="CP002568">
    <property type="protein sequence ID" value="ADZ70536.1"/>
    <property type="molecule type" value="Genomic_DNA"/>
</dbReference>
<protein>
    <submittedName>
        <fullName evidence="7">Metallo cofactor biosynthesis protein, conjectural</fullName>
    </submittedName>
</protein>
<name>F2IY33_POLGS</name>
<dbReference type="GO" id="GO:0003824">
    <property type="term" value="F:catalytic activity"/>
    <property type="evidence" value="ECO:0007669"/>
    <property type="project" value="InterPro"/>
</dbReference>
<evidence type="ECO:0000313" key="7">
    <source>
        <dbReference type="EMBL" id="ADZ70536.1"/>
    </source>
</evidence>
<dbReference type="AlphaFoldDB" id="F2IY33"/>
<evidence type="ECO:0000256" key="4">
    <source>
        <dbReference type="ARBA" id="ARBA00023004"/>
    </source>
</evidence>
<dbReference type="Pfam" id="PF04055">
    <property type="entry name" value="Radical_SAM"/>
    <property type="match status" value="1"/>
</dbReference>
<dbReference type="Proteomes" id="UP000008130">
    <property type="component" value="Chromosome"/>
</dbReference>
<dbReference type="Gene3D" id="3.20.20.70">
    <property type="entry name" value="Aldolase class I"/>
    <property type="match status" value="1"/>
</dbReference>
<proteinExistence type="predicted"/>
<dbReference type="eggNOG" id="COG0535">
    <property type="taxonomic scope" value="Bacteria"/>
</dbReference>
<dbReference type="GO" id="GO:0051536">
    <property type="term" value="F:iron-sulfur cluster binding"/>
    <property type="evidence" value="ECO:0007669"/>
    <property type="project" value="UniProtKB-KW"/>
</dbReference>